<protein>
    <submittedName>
        <fullName evidence="1">Uncharacterized protein</fullName>
    </submittedName>
</protein>
<name>A0AAV4E2S8_9GAST</name>
<gene>
    <name evidence="1" type="ORF">PoB_007681100</name>
</gene>
<organism evidence="1 2">
    <name type="scientific">Plakobranchus ocellatus</name>
    <dbReference type="NCBI Taxonomy" id="259542"/>
    <lineage>
        <taxon>Eukaryota</taxon>
        <taxon>Metazoa</taxon>
        <taxon>Spiralia</taxon>
        <taxon>Lophotrochozoa</taxon>
        <taxon>Mollusca</taxon>
        <taxon>Gastropoda</taxon>
        <taxon>Heterobranchia</taxon>
        <taxon>Euthyneura</taxon>
        <taxon>Panpulmonata</taxon>
        <taxon>Sacoglossa</taxon>
        <taxon>Placobranchoidea</taxon>
        <taxon>Plakobranchidae</taxon>
        <taxon>Plakobranchus</taxon>
    </lineage>
</organism>
<accession>A0AAV4E2S8</accession>
<proteinExistence type="predicted"/>
<dbReference type="EMBL" id="BLXT01008609">
    <property type="protein sequence ID" value="GFO50306.1"/>
    <property type="molecule type" value="Genomic_DNA"/>
</dbReference>
<reference evidence="1 2" key="1">
    <citation type="journal article" date="2021" name="Elife">
        <title>Chloroplast acquisition without the gene transfer in kleptoplastic sea slugs, Plakobranchus ocellatus.</title>
        <authorList>
            <person name="Maeda T."/>
            <person name="Takahashi S."/>
            <person name="Yoshida T."/>
            <person name="Shimamura S."/>
            <person name="Takaki Y."/>
            <person name="Nagai Y."/>
            <person name="Toyoda A."/>
            <person name="Suzuki Y."/>
            <person name="Arimoto A."/>
            <person name="Ishii H."/>
            <person name="Satoh N."/>
            <person name="Nishiyama T."/>
            <person name="Hasebe M."/>
            <person name="Maruyama T."/>
            <person name="Minagawa J."/>
            <person name="Obokata J."/>
            <person name="Shigenobu S."/>
        </authorList>
    </citation>
    <scope>NUCLEOTIDE SEQUENCE [LARGE SCALE GENOMIC DNA]</scope>
</reference>
<keyword evidence="2" id="KW-1185">Reference proteome</keyword>
<evidence type="ECO:0000313" key="2">
    <source>
        <dbReference type="Proteomes" id="UP000735302"/>
    </source>
</evidence>
<sequence>MAEYMKGSQNSSPSAKLGLRKIIHLFISHDLSPLLDVAVQVSDVTFGNTLVFFQCESTPSMLRPSSNRSVRAILFVLQLDVPSVAMLEKGKKGATT</sequence>
<dbReference type="AlphaFoldDB" id="A0AAV4E2S8"/>
<comment type="caution">
    <text evidence="1">The sequence shown here is derived from an EMBL/GenBank/DDBJ whole genome shotgun (WGS) entry which is preliminary data.</text>
</comment>
<evidence type="ECO:0000313" key="1">
    <source>
        <dbReference type="EMBL" id="GFO50306.1"/>
    </source>
</evidence>
<dbReference type="Proteomes" id="UP000735302">
    <property type="component" value="Unassembled WGS sequence"/>
</dbReference>